<dbReference type="Proteomes" id="UP001145087">
    <property type="component" value="Unassembled WGS sequence"/>
</dbReference>
<organism evidence="2 3">
    <name type="scientific">Draconibacterium aestuarii</name>
    <dbReference type="NCBI Taxonomy" id="2998507"/>
    <lineage>
        <taxon>Bacteria</taxon>
        <taxon>Pseudomonadati</taxon>
        <taxon>Bacteroidota</taxon>
        <taxon>Bacteroidia</taxon>
        <taxon>Marinilabiliales</taxon>
        <taxon>Prolixibacteraceae</taxon>
        <taxon>Draconibacterium</taxon>
    </lineage>
</organism>
<dbReference type="RefSeq" id="WP_343332483.1">
    <property type="nucleotide sequence ID" value="NZ_JAPOHD010000013.1"/>
</dbReference>
<dbReference type="EMBL" id="JAPOHD010000013">
    <property type="protein sequence ID" value="MCY1720149.1"/>
    <property type="molecule type" value="Genomic_DNA"/>
</dbReference>
<accession>A0A9X3J479</accession>
<sequence length="477" mass="52269">MTASKRDLKRMFRGDHRMSLLIDRLFWGDRDTLVRQIGHGFAVGTAIRRVESLFLKARAIDFENAKTIGVVSKVHNANTFSYRNEGLITDPQFEDGKTYMLSPTVPGLITTIADDYNWQPGMVKQLIGHGTSLGLELEIDAGHVVNELSDEIADIVTTTVNEILNEGDTLTQQFFNFLGGFKYADYSITAATSESYTTVWKAELLNERLGEFKVQVFIHDTSDDSKFHLQAILGFDHLDTGNKQSKQSNVLTDSPVTLTLSINPTTNFLEAALAGMPANVKNIHYCFERCILADNQMAAAEAEFVIEGDADTSAYLNLEATADFELDGEAELSNYAELGDYAEFELDGEAEINGGANLESEAIIELEGEAELSDANSADYPVADYGTLYNFPAIEDVRNMAPTGYRVARLTDVVDLLTYLGGETVAGGKLKATTVWTAPNTGATNEKGFAALPAGTRNELGAFADKLLKGKIWIDNR</sequence>
<evidence type="ECO:0000259" key="1">
    <source>
        <dbReference type="Pfam" id="PF09603"/>
    </source>
</evidence>
<proteinExistence type="predicted"/>
<gene>
    <name evidence="2" type="ORF">OU798_07335</name>
</gene>
<keyword evidence="3" id="KW-1185">Reference proteome</keyword>
<dbReference type="InterPro" id="IPR011871">
    <property type="entry name" value="Fib_succ_major"/>
</dbReference>
<dbReference type="Pfam" id="PF09603">
    <property type="entry name" value="Fib_succ_major"/>
    <property type="match status" value="1"/>
</dbReference>
<reference evidence="2" key="1">
    <citation type="submission" date="2022-11" db="EMBL/GenBank/DDBJ databases">
        <title>Marilongibacter aestuarii gen. nov., sp. nov., isolated from tidal flat sediment.</title>
        <authorList>
            <person name="Jiayan W."/>
        </authorList>
    </citation>
    <scope>NUCLEOTIDE SEQUENCE</scope>
    <source>
        <strain evidence="2">Z1-6</strain>
    </source>
</reference>
<protein>
    <recommendedName>
        <fullName evidence="1">Fibrobacter succinogenes major paralogous domain-containing protein</fullName>
    </recommendedName>
</protein>
<dbReference type="AlphaFoldDB" id="A0A9X3J479"/>
<comment type="caution">
    <text evidence="2">The sequence shown here is derived from an EMBL/GenBank/DDBJ whole genome shotgun (WGS) entry which is preliminary data.</text>
</comment>
<evidence type="ECO:0000313" key="3">
    <source>
        <dbReference type="Proteomes" id="UP001145087"/>
    </source>
</evidence>
<evidence type="ECO:0000313" key="2">
    <source>
        <dbReference type="EMBL" id="MCY1720149.1"/>
    </source>
</evidence>
<feature type="domain" description="Fibrobacter succinogenes major paralogous" evidence="1">
    <location>
        <begin position="369"/>
        <end position="474"/>
    </location>
</feature>
<name>A0A9X3J479_9BACT</name>